<keyword evidence="3" id="KW-1185">Reference proteome</keyword>
<evidence type="ECO:0000256" key="1">
    <source>
        <dbReference type="SAM" id="Phobius"/>
    </source>
</evidence>
<feature type="transmembrane region" description="Helical" evidence="1">
    <location>
        <begin position="21"/>
        <end position="43"/>
    </location>
</feature>
<keyword evidence="1" id="KW-1133">Transmembrane helix</keyword>
<gene>
    <name evidence="2" type="ORF">Srubr_12320</name>
</gene>
<dbReference type="Proteomes" id="UP000646738">
    <property type="component" value="Unassembled WGS sequence"/>
</dbReference>
<sequence>MRSGTAPRSGSGRPGGGGPLLTQRAAIVFLLAGLVGAGAGVLAALAGSAWPVAVSAGAGTAASAVLFFKEIID</sequence>
<protein>
    <submittedName>
        <fullName evidence="2">Uncharacterized protein</fullName>
    </submittedName>
</protein>
<keyword evidence="1" id="KW-0812">Transmembrane</keyword>
<dbReference type="EMBL" id="BNEA01000001">
    <property type="protein sequence ID" value="GHI51386.1"/>
    <property type="molecule type" value="Genomic_DNA"/>
</dbReference>
<reference evidence="3" key="1">
    <citation type="submission" date="2023-07" db="EMBL/GenBank/DDBJ databases">
        <title>Whole genome shotgun sequence of Streptomyces achromogenes subsp. rubradiris NBRC 14000.</title>
        <authorList>
            <person name="Komaki H."/>
            <person name="Tamura T."/>
        </authorList>
    </citation>
    <scope>NUCLEOTIDE SEQUENCE [LARGE SCALE GENOMIC DNA]</scope>
    <source>
        <strain evidence="3">NBRC 14000</strain>
    </source>
</reference>
<comment type="caution">
    <text evidence="2">The sequence shown here is derived from an EMBL/GenBank/DDBJ whole genome shotgun (WGS) entry which is preliminary data.</text>
</comment>
<evidence type="ECO:0000313" key="3">
    <source>
        <dbReference type="Proteomes" id="UP000646738"/>
    </source>
</evidence>
<dbReference type="RefSeq" id="WP_189996118.1">
    <property type="nucleotide sequence ID" value="NZ_BNCB01000009.1"/>
</dbReference>
<name>A0ABQ3R695_STRRR</name>
<feature type="transmembrane region" description="Helical" evidence="1">
    <location>
        <begin position="49"/>
        <end position="68"/>
    </location>
</feature>
<accession>A0ABQ3R695</accession>
<evidence type="ECO:0000313" key="2">
    <source>
        <dbReference type="EMBL" id="GHI51386.1"/>
    </source>
</evidence>
<organism evidence="2 3">
    <name type="scientific">Streptomyces rubradiris</name>
    <name type="common">Streptomyces achromogenes subsp. rubradiris</name>
    <dbReference type="NCBI Taxonomy" id="285531"/>
    <lineage>
        <taxon>Bacteria</taxon>
        <taxon>Bacillati</taxon>
        <taxon>Actinomycetota</taxon>
        <taxon>Actinomycetes</taxon>
        <taxon>Kitasatosporales</taxon>
        <taxon>Streptomycetaceae</taxon>
        <taxon>Streptomyces</taxon>
    </lineage>
</organism>
<keyword evidence="1" id="KW-0472">Membrane</keyword>
<proteinExistence type="predicted"/>